<accession>A0A0E9U3B3</accession>
<sequence>MEAISAAQVKQRPTQNMFFVPEARPPQVHE</sequence>
<evidence type="ECO:0000256" key="1">
    <source>
        <dbReference type="SAM" id="MobiDB-lite"/>
    </source>
</evidence>
<evidence type="ECO:0000313" key="2">
    <source>
        <dbReference type="EMBL" id="JAH59453.1"/>
    </source>
</evidence>
<reference evidence="2" key="1">
    <citation type="submission" date="2014-11" db="EMBL/GenBank/DDBJ databases">
        <authorList>
            <person name="Amaro Gonzalez C."/>
        </authorList>
    </citation>
    <scope>NUCLEOTIDE SEQUENCE</scope>
</reference>
<protein>
    <submittedName>
        <fullName evidence="2">Uncharacterized protein</fullName>
    </submittedName>
</protein>
<proteinExistence type="predicted"/>
<reference evidence="2" key="2">
    <citation type="journal article" date="2015" name="Fish Shellfish Immunol.">
        <title>Early steps in the European eel (Anguilla anguilla)-Vibrio vulnificus interaction in the gills: Role of the RtxA13 toxin.</title>
        <authorList>
            <person name="Callol A."/>
            <person name="Pajuelo D."/>
            <person name="Ebbesson L."/>
            <person name="Teles M."/>
            <person name="MacKenzie S."/>
            <person name="Amaro C."/>
        </authorList>
    </citation>
    <scope>NUCLEOTIDE SEQUENCE</scope>
</reference>
<feature type="region of interest" description="Disordered" evidence="1">
    <location>
        <begin position="1"/>
        <end position="30"/>
    </location>
</feature>
<name>A0A0E9U3B3_ANGAN</name>
<organism evidence="2">
    <name type="scientific">Anguilla anguilla</name>
    <name type="common">European freshwater eel</name>
    <name type="synonym">Muraena anguilla</name>
    <dbReference type="NCBI Taxonomy" id="7936"/>
    <lineage>
        <taxon>Eukaryota</taxon>
        <taxon>Metazoa</taxon>
        <taxon>Chordata</taxon>
        <taxon>Craniata</taxon>
        <taxon>Vertebrata</taxon>
        <taxon>Euteleostomi</taxon>
        <taxon>Actinopterygii</taxon>
        <taxon>Neopterygii</taxon>
        <taxon>Teleostei</taxon>
        <taxon>Anguilliformes</taxon>
        <taxon>Anguillidae</taxon>
        <taxon>Anguilla</taxon>
    </lineage>
</organism>
<dbReference type="AlphaFoldDB" id="A0A0E9U3B3"/>
<dbReference type="EMBL" id="GBXM01049124">
    <property type="protein sequence ID" value="JAH59453.1"/>
    <property type="molecule type" value="Transcribed_RNA"/>
</dbReference>